<evidence type="ECO:0000256" key="7">
    <source>
        <dbReference type="ARBA" id="ARBA00023237"/>
    </source>
</evidence>
<dbReference type="Gene3D" id="3.30.1300.30">
    <property type="entry name" value="GSPII I/J protein-like"/>
    <property type="match status" value="1"/>
</dbReference>
<evidence type="ECO:0000256" key="3">
    <source>
        <dbReference type="ARBA" id="ARBA00022452"/>
    </source>
</evidence>
<dbReference type="RefSeq" id="WP_004863460.1">
    <property type="nucleotide sequence ID" value="NZ_ASYY01000098.1"/>
</dbReference>
<name>N8ZQ29_9GAMM</name>
<evidence type="ECO:0000259" key="10">
    <source>
        <dbReference type="Pfam" id="PF03895"/>
    </source>
</evidence>
<gene>
    <name evidence="11" type="ORF">F960_02272</name>
</gene>
<evidence type="ECO:0000256" key="9">
    <source>
        <dbReference type="SAM" id="SignalP"/>
    </source>
</evidence>
<keyword evidence="6" id="KW-0472">Membrane</keyword>
<sequence length="619" mass="65438">MKFQKTFLAVSLAVAAVAASAQDAKPVSVTENLVNLNPIYGGNGVNILDWVNAPVHGIHATNSLIQDLDIDWLPTIGIIETGNGRDVALDLGSQTVNQTNQAGNEVKYDVFKYKTLDGTTVYQFVNPKTNEKIQGYYVRDALGNLTQYTGSSTIDVNTLQKGGQISGTTGSQLTTGYENRQVNGERIIYGYQGGTAINAGTVEGTIVAPEGSSTEEYLTGTLGQNQTASMDIRYVQSGILANTGTGPVTDPSKNIYGISARDNNNLVMMTGNGIALADLSNKGVLQTDGSIINRTLVKSNVSGTQKTREYDVNGKRVLEVYNDDEGRELASKYYEIVDNGTELVEYTGTTPTSGTHIKTGTAQYDEGLFEIAKVHNTVTNKNVTYSESVMTTEQTRVQAGITTPGSSTTDVDTTFDQSNPTVKIEQSVSTGVIGKNADQTNKYGLEVTRTEAGKDDQKTTITADGIKTTGIIDAADYQINGVSIVDNIKTSVDSAVADASDAIDQKIVEVDQRLTEFNASAAKINSRVDQLNNRIDDVEKTAYRGVAIALAAQQQIPNIQPGQFAVFGGVGHYEGESAAALGVAGVFGNGRTSVSAAVGLAGGGEVGGRVGLAYIFGGK</sequence>
<comment type="subcellular location">
    <subcellularLocation>
        <location evidence="2">Cell outer membrane</location>
    </subcellularLocation>
    <subcellularLocation>
        <location evidence="1">Cell surface</location>
    </subcellularLocation>
</comment>
<dbReference type="InterPro" id="IPR005594">
    <property type="entry name" value="YadA_C"/>
</dbReference>
<dbReference type="HOGENOM" id="CLU_441226_0_0_6"/>
<comment type="caution">
    <text evidence="11">The sequence shown here is derived from an EMBL/GenBank/DDBJ whole genome shotgun (WGS) entry which is preliminary data.</text>
</comment>
<keyword evidence="5 9" id="KW-0732">Signal</keyword>
<keyword evidence="3" id="KW-1134">Transmembrane beta strand</keyword>
<evidence type="ECO:0000256" key="8">
    <source>
        <dbReference type="SAM" id="Coils"/>
    </source>
</evidence>
<dbReference type="GO" id="GO:0009279">
    <property type="term" value="C:cell outer membrane"/>
    <property type="evidence" value="ECO:0007669"/>
    <property type="project" value="UniProtKB-SubCell"/>
</dbReference>
<dbReference type="Pfam" id="PF03895">
    <property type="entry name" value="YadA_anchor"/>
    <property type="match status" value="1"/>
</dbReference>
<evidence type="ECO:0000256" key="4">
    <source>
        <dbReference type="ARBA" id="ARBA00022692"/>
    </source>
</evidence>
<organism evidence="11 12">
    <name type="scientific">Acinetobacter gerneri DSM 14967 = CIP 107464 = MTCC 9824</name>
    <dbReference type="NCBI Taxonomy" id="1120926"/>
    <lineage>
        <taxon>Bacteria</taxon>
        <taxon>Pseudomonadati</taxon>
        <taxon>Pseudomonadota</taxon>
        <taxon>Gammaproteobacteria</taxon>
        <taxon>Moraxellales</taxon>
        <taxon>Moraxellaceae</taxon>
        <taxon>Acinetobacter</taxon>
    </lineage>
</organism>
<reference evidence="11 12" key="1">
    <citation type="submission" date="2013-02" db="EMBL/GenBank/DDBJ databases">
        <title>The Genome Sequence of Acinetobacter gerneri CIP 107464.</title>
        <authorList>
            <consortium name="The Broad Institute Genome Sequencing Platform"/>
            <consortium name="The Broad Institute Genome Sequencing Center for Infectious Disease"/>
            <person name="Cerqueira G."/>
            <person name="Feldgarden M."/>
            <person name="Courvalin P."/>
            <person name="Perichon B."/>
            <person name="Grillot-Courvalin C."/>
            <person name="Clermont D."/>
            <person name="Rocha E."/>
            <person name="Yoon E.-J."/>
            <person name="Nemec A."/>
            <person name="Walker B."/>
            <person name="Young S.K."/>
            <person name="Zeng Q."/>
            <person name="Gargeya S."/>
            <person name="Fitzgerald M."/>
            <person name="Haas B."/>
            <person name="Abouelleil A."/>
            <person name="Alvarado L."/>
            <person name="Arachchi H.M."/>
            <person name="Berlin A.M."/>
            <person name="Chapman S.B."/>
            <person name="Dewar J."/>
            <person name="Goldberg J."/>
            <person name="Griggs A."/>
            <person name="Gujja S."/>
            <person name="Hansen M."/>
            <person name="Howarth C."/>
            <person name="Imamovic A."/>
            <person name="Larimer J."/>
            <person name="McCowan C."/>
            <person name="Murphy C."/>
            <person name="Neiman D."/>
            <person name="Pearson M."/>
            <person name="Priest M."/>
            <person name="Roberts A."/>
            <person name="Saif S."/>
            <person name="Shea T."/>
            <person name="Sisk P."/>
            <person name="Sykes S."/>
            <person name="Wortman J."/>
            <person name="Nusbaum C."/>
            <person name="Birren B."/>
        </authorList>
    </citation>
    <scope>NUCLEOTIDE SEQUENCE [LARGE SCALE GENOMIC DNA]</scope>
    <source>
        <strain evidence="11 12">CIP 107464</strain>
    </source>
</reference>
<evidence type="ECO:0000256" key="1">
    <source>
        <dbReference type="ARBA" id="ARBA00004241"/>
    </source>
</evidence>
<feature type="domain" description="Trimeric autotransporter adhesin YadA-like C-terminal membrane anchor" evidence="10">
    <location>
        <begin position="560"/>
        <end position="614"/>
    </location>
</feature>
<evidence type="ECO:0000313" key="11">
    <source>
        <dbReference type="EMBL" id="ENV33560.1"/>
    </source>
</evidence>
<proteinExistence type="predicted"/>
<keyword evidence="8" id="KW-0175">Coiled coil</keyword>
<dbReference type="GeneID" id="84211982"/>
<dbReference type="Proteomes" id="UP000013117">
    <property type="component" value="Unassembled WGS sequence"/>
</dbReference>
<evidence type="ECO:0000313" key="12">
    <source>
        <dbReference type="Proteomes" id="UP000013117"/>
    </source>
</evidence>
<evidence type="ECO:0000256" key="5">
    <source>
        <dbReference type="ARBA" id="ARBA00022729"/>
    </source>
</evidence>
<evidence type="ECO:0000256" key="6">
    <source>
        <dbReference type="ARBA" id="ARBA00023136"/>
    </source>
</evidence>
<dbReference type="AlphaFoldDB" id="N8ZQ29"/>
<feature type="signal peptide" evidence="9">
    <location>
        <begin position="1"/>
        <end position="21"/>
    </location>
</feature>
<dbReference type="SUPFAM" id="SSF54523">
    <property type="entry name" value="Pili subunits"/>
    <property type="match status" value="1"/>
</dbReference>
<evidence type="ECO:0000256" key="2">
    <source>
        <dbReference type="ARBA" id="ARBA00004442"/>
    </source>
</evidence>
<feature type="chain" id="PRO_5004138096" description="Trimeric autotransporter adhesin YadA-like C-terminal membrane anchor domain-containing protein" evidence="9">
    <location>
        <begin position="22"/>
        <end position="619"/>
    </location>
</feature>
<dbReference type="GO" id="GO:0009986">
    <property type="term" value="C:cell surface"/>
    <property type="evidence" value="ECO:0007669"/>
    <property type="project" value="UniProtKB-SubCell"/>
</dbReference>
<dbReference type="Gene3D" id="1.20.5.2280">
    <property type="match status" value="1"/>
</dbReference>
<keyword evidence="4" id="KW-0812">Transmembrane</keyword>
<feature type="coiled-coil region" evidence="8">
    <location>
        <begin position="514"/>
        <end position="541"/>
    </location>
</feature>
<protein>
    <recommendedName>
        <fullName evidence="10">Trimeric autotransporter adhesin YadA-like C-terminal membrane anchor domain-containing protein</fullName>
    </recommendedName>
</protein>
<dbReference type="InterPro" id="IPR045584">
    <property type="entry name" value="Pilin-like"/>
</dbReference>
<dbReference type="PATRIC" id="fig|1120926.3.peg.2193"/>
<keyword evidence="7" id="KW-0998">Cell outer membrane</keyword>
<keyword evidence="12" id="KW-1185">Reference proteome</keyword>
<dbReference type="EMBL" id="APPN01000068">
    <property type="protein sequence ID" value="ENV33560.1"/>
    <property type="molecule type" value="Genomic_DNA"/>
</dbReference>
<dbReference type="STRING" id="202952.GCA_000747725_02611"/>
<accession>N8ZQ29</accession>
<dbReference type="eggNOG" id="COG5295">
    <property type="taxonomic scope" value="Bacteria"/>
</dbReference>